<dbReference type="InterPro" id="IPR036627">
    <property type="entry name" value="CobW-likC_sf"/>
</dbReference>
<sequence length="372" mass="40683">MIVMAETRLPITLLTGFLGAGKSTLLNAVLSDNCAGKIAVVVNEFGEVGLDHDLIEATDEEVVLMSSGCLCCSIRGDLSDTLAGLMERRESGSLDFDRIVIETTGLADPAPIRQTLIVDPYLARNTMLDGVVTLVDAINGQATLDAQFEAVSQAATADLLLISKTDLAHRRDVKALHTRLEALNPSAKILTTREAKQSPALLFGLSGMRRGSETENVLAWMTRETRAPMADPLANLSGLSQSTSKPTLSPHDARIETASMQLEAPLDDRVFDHWLDTLVAVKGPDLLRVKGIVFLKDIPTPFVFHGVQHIFDPPVPLNNWPKDDTTTRIVVIARDMTSKELERSFDMLRATKAPPQPDVFPGWQKTEQKNWP</sequence>
<keyword evidence="1" id="KW-0547">Nucleotide-binding</keyword>
<comment type="similarity">
    <text evidence="4">Belongs to the SIMIBI class G3E GTPase family. ZNG1 subfamily.</text>
</comment>
<dbReference type="InterPro" id="IPR003495">
    <property type="entry name" value="CobW/HypB/UreG_nucleotide-bd"/>
</dbReference>
<dbReference type="AlphaFoldDB" id="A0A0N7LSP8"/>
<dbReference type="PANTHER" id="PTHR13748:SF62">
    <property type="entry name" value="COBW DOMAIN-CONTAINING PROTEIN"/>
    <property type="match status" value="1"/>
</dbReference>
<dbReference type="GO" id="GO:0005737">
    <property type="term" value="C:cytoplasm"/>
    <property type="evidence" value="ECO:0007669"/>
    <property type="project" value="TreeGrafter"/>
</dbReference>
<dbReference type="SMART" id="SM00833">
    <property type="entry name" value="CobW_C"/>
    <property type="match status" value="1"/>
</dbReference>
<evidence type="ECO:0000256" key="2">
    <source>
        <dbReference type="ARBA" id="ARBA00022801"/>
    </source>
</evidence>
<evidence type="ECO:0000256" key="5">
    <source>
        <dbReference type="ARBA" id="ARBA00045658"/>
    </source>
</evidence>
<dbReference type="GO" id="GO:0000166">
    <property type="term" value="F:nucleotide binding"/>
    <property type="evidence" value="ECO:0007669"/>
    <property type="project" value="UniProtKB-KW"/>
</dbReference>
<name>A0A0N7LSP8_9RHOB</name>
<dbReference type="STRING" id="321267.SHM7688_03690"/>
<dbReference type="Pfam" id="PF07683">
    <property type="entry name" value="CobW_C"/>
    <property type="match status" value="1"/>
</dbReference>
<evidence type="ECO:0000256" key="3">
    <source>
        <dbReference type="ARBA" id="ARBA00023186"/>
    </source>
</evidence>
<evidence type="ECO:0000259" key="8">
    <source>
        <dbReference type="SMART" id="SM00833"/>
    </source>
</evidence>
<dbReference type="PANTHER" id="PTHR13748">
    <property type="entry name" value="COBW-RELATED"/>
    <property type="match status" value="1"/>
</dbReference>
<evidence type="ECO:0000313" key="9">
    <source>
        <dbReference type="EMBL" id="CUH54220.1"/>
    </source>
</evidence>
<dbReference type="Gene3D" id="3.40.50.300">
    <property type="entry name" value="P-loop containing nucleotide triphosphate hydrolases"/>
    <property type="match status" value="1"/>
</dbReference>
<evidence type="ECO:0000313" key="10">
    <source>
        <dbReference type="Proteomes" id="UP000054823"/>
    </source>
</evidence>
<gene>
    <name evidence="9" type="primary">yjiA</name>
    <name evidence="9" type="ORF">SHM7688_03690</name>
</gene>
<keyword evidence="10" id="KW-1185">Reference proteome</keyword>
<organism evidence="9 10">
    <name type="scientific">Shimia marina</name>
    <dbReference type="NCBI Taxonomy" id="321267"/>
    <lineage>
        <taxon>Bacteria</taxon>
        <taxon>Pseudomonadati</taxon>
        <taxon>Pseudomonadota</taxon>
        <taxon>Alphaproteobacteria</taxon>
        <taxon>Rhodobacterales</taxon>
        <taxon>Roseobacteraceae</taxon>
    </lineage>
</organism>
<dbReference type="Pfam" id="PF02492">
    <property type="entry name" value="cobW"/>
    <property type="match status" value="1"/>
</dbReference>
<dbReference type="SUPFAM" id="SSF52540">
    <property type="entry name" value="P-loop containing nucleoside triphosphate hydrolases"/>
    <property type="match status" value="1"/>
</dbReference>
<dbReference type="CDD" id="cd03112">
    <property type="entry name" value="CobW-like"/>
    <property type="match status" value="1"/>
</dbReference>
<keyword evidence="3" id="KW-0143">Chaperone</keyword>
<keyword evidence="2" id="KW-0378">Hydrolase</keyword>
<evidence type="ECO:0000256" key="6">
    <source>
        <dbReference type="ARBA" id="ARBA00049117"/>
    </source>
</evidence>
<comment type="function">
    <text evidence="5">Zinc chaperone that directly transfers zinc cofactor to target proteins, thereby activating them. Zinc is transferred from the CXCC motif in the GTPase domain to the zinc binding site in target proteins in a process requiring GTP hydrolysis.</text>
</comment>
<dbReference type="Proteomes" id="UP000054823">
    <property type="component" value="Unassembled WGS sequence"/>
</dbReference>
<protein>
    <submittedName>
        <fullName evidence="9">Putative GTP-binding protein YjiA</fullName>
    </submittedName>
</protein>
<proteinExistence type="inferred from homology"/>
<dbReference type="SUPFAM" id="SSF90002">
    <property type="entry name" value="Hypothetical protein YjiA, C-terminal domain"/>
    <property type="match status" value="1"/>
</dbReference>
<dbReference type="EMBL" id="CYPW01000040">
    <property type="protein sequence ID" value="CUH54220.1"/>
    <property type="molecule type" value="Genomic_DNA"/>
</dbReference>
<evidence type="ECO:0000256" key="4">
    <source>
        <dbReference type="ARBA" id="ARBA00034320"/>
    </source>
</evidence>
<reference evidence="9 10" key="1">
    <citation type="submission" date="2015-09" db="EMBL/GenBank/DDBJ databases">
        <authorList>
            <consortium name="Swine Surveillance"/>
        </authorList>
    </citation>
    <scope>NUCLEOTIDE SEQUENCE [LARGE SCALE GENOMIC DNA]</scope>
    <source>
        <strain evidence="9 10">CECT 7688</strain>
    </source>
</reference>
<dbReference type="InterPro" id="IPR011629">
    <property type="entry name" value="CobW-like_C"/>
</dbReference>
<accession>A0A0N7LSP8</accession>
<comment type="catalytic activity">
    <reaction evidence="6">
        <text>GTP + H2O = GDP + phosphate + H(+)</text>
        <dbReference type="Rhea" id="RHEA:19669"/>
        <dbReference type="ChEBI" id="CHEBI:15377"/>
        <dbReference type="ChEBI" id="CHEBI:15378"/>
        <dbReference type="ChEBI" id="CHEBI:37565"/>
        <dbReference type="ChEBI" id="CHEBI:43474"/>
        <dbReference type="ChEBI" id="CHEBI:58189"/>
    </reaction>
    <physiologicalReaction direction="left-to-right" evidence="6">
        <dbReference type="Rhea" id="RHEA:19670"/>
    </physiologicalReaction>
</comment>
<evidence type="ECO:0000256" key="7">
    <source>
        <dbReference type="SAM" id="MobiDB-lite"/>
    </source>
</evidence>
<dbReference type="Gene3D" id="3.30.1220.10">
    <property type="entry name" value="CobW-like, C-terminal domain"/>
    <property type="match status" value="1"/>
</dbReference>
<feature type="domain" description="CobW C-terminal" evidence="8">
    <location>
        <begin position="255"/>
        <end position="349"/>
    </location>
</feature>
<evidence type="ECO:0000256" key="1">
    <source>
        <dbReference type="ARBA" id="ARBA00022741"/>
    </source>
</evidence>
<dbReference type="GO" id="GO:0016787">
    <property type="term" value="F:hydrolase activity"/>
    <property type="evidence" value="ECO:0007669"/>
    <property type="project" value="UniProtKB-KW"/>
</dbReference>
<dbReference type="InterPro" id="IPR051316">
    <property type="entry name" value="Zinc-reg_GTPase_activator"/>
</dbReference>
<feature type="region of interest" description="Disordered" evidence="7">
    <location>
        <begin position="352"/>
        <end position="372"/>
    </location>
</feature>
<dbReference type="InterPro" id="IPR027417">
    <property type="entry name" value="P-loop_NTPase"/>
</dbReference>